<evidence type="ECO:0000313" key="2">
    <source>
        <dbReference type="EMBL" id="RUQ85266.1"/>
    </source>
</evidence>
<comment type="caution">
    <text evidence="2">The sequence shown here is derived from an EMBL/GenBank/DDBJ whole genome shotgun (WGS) entry which is preliminary data.</text>
</comment>
<feature type="signal peptide" evidence="1">
    <location>
        <begin position="1"/>
        <end position="26"/>
    </location>
</feature>
<evidence type="ECO:0000256" key="1">
    <source>
        <dbReference type="SAM" id="SignalP"/>
    </source>
</evidence>
<sequence length="150" mass="17026">MKQKVVSTLFLIILTAIFIFPLPSHANDDEVMSWARQTLVETLSIDGKIDPKLTSNYSLNAWNALNTFLNSLIRQTRAQNLTLHPLLDGPGNLVQSGTVQHSNFFTGIRFWRVQQAVAIPEVDKNIIFTLLIIRTTENKFVITSLDMVWN</sequence>
<dbReference type="OrthoDB" id="5638127at2"/>
<keyword evidence="3" id="KW-1185">Reference proteome</keyword>
<evidence type="ECO:0000313" key="3">
    <source>
        <dbReference type="Proteomes" id="UP000288012"/>
    </source>
</evidence>
<reference evidence="2 3" key="1">
    <citation type="submission" date="2018-12" db="EMBL/GenBank/DDBJ databases">
        <title>Legionella sp,whole genome shotgun sequence.</title>
        <authorList>
            <person name="Wu H."/>
        </authorList>
    </citation>
    <scope>NUCLEOTIDE SEQUENCE [LARGE SCALE GENOMIC DNA]</scope>
    <source>
        <strain evidence="3">km714</strain>
    </source>
</reference>
<accession>A0A3S1CL65</accession>
<dbReference type="Proteomes" id="UP000288012">
    <property type="component" value="Unassembled WGS sequence"/>
</dbReference>
<feature type="chain" id="PRO_5018712394" description="Type IV secretion protein IcmL" evidence="1">
    <location>
        <begin position="27"/>
        <end position="150"/>
    </location>
</feature>
<dbReference type="RefSeq" id="WP_126954251.1">
    <property type="nucleotide sequence ID" value="NZ_RZGR01000018.1"/>
</dbReference>
<name>A0A3S1CL65_9GAMM</name>
<dbReference type="EMBL" id="RZGR01000018">
    <property type="protein sequence ID" value="RUQ85266.1"/>
    <property type="molecule type" value="Genomic_DNA"/>
</dbReference>
<keyword evidence="1" id="KW-0732">Signal</keyword>
<dbReference type="AlphaFoldDB" id="A0A3S1CL65"/>
<protein>
    <recommendedName>
        <fullName evidence="4">Type IV secretion protein IcmL</fullName>
    </recommendedName>
</protein>
<evidence type="ECO:0008006" key="4">
    <source>
        <dbReference type="Google" id="ProtNLM"/>
    </source>
</evidence>
<proteinExistence type="predicted"/>
<gene>
    <name evidence="2" type="ORF">EKM59_06950</name>
</gene>
<organism evidence="2 3">
    <name type="scientific">Legionella septentrionalis</name>
    <dbReference type="NCBI Taxonomy" id="2498109"/>
    <lineage>
        <taxon>Bacteria</taxon>
        <taxon>Pseudomonadati</taxon>
        <taxon>Pseudomonadota</taxon>
        <taxon>Gammaproteobacteria</taxon>
        <taxon>Legionellales</taxon>
        <taxon>Legionellaceae</taxon>
        <taxon>Legionella</taxon>
    </lineage>
</organism>